<organism evidence="1 2">
    <name type="scientific">Brevibacillus centrosporus</name>
    <dbReference type="NCBI Taxonomy" id="54910"/>
    <lineage>
        <taxon>Bacteria</taxon>
        <taxon>Bacillati</taxon>
        <taxon>Bacillota</taxon>
        <taxon>Bacilli</taxon>
        <taxon>Bacillales</taxon>
        <taxon>Paenibacillaceae</taxon>
        <taxon>Brevibacillus</taxon>
    </lineage>
</organism>
<name>A0A1I4CD79_9BACL</name>
<dbReference type="Proteomes" id="UP000198915">
    <property type="component" value="Unassembled WGS sequence"/>
</dbReference>
<gene>
    <name evidence="1" type="ORF">SAMN05518846_12011</name>
</gene>
<evidence type="ECO:0000313" key="2">
    <source>
        <dbReference type="Proteomes" id="UP000198915"/>
    </source>
</evidence>
<proteinExistence type="predicted"/>
<sequence length="171" mass="19475">MRKVISNSSPIIALSMIGHLSLMNELFDEVYLPAEVYREIVESESLREHGKRELQEAVEQGRFQIYQVQNEELVSKLYGKLHRGELEVIIGAKELGLEVVIIDEKSARRLADTFMLNSIGTVGLLLFAKKKGKITEIRPYLDRLLTHHFRISTGLYKQALFQAGETDESIS</sequence>
<dbReference type="RefSeq" id="WP_092275405.1">
    <property type="nucleotide sequence ID" value="NZ_BJOE01000092.1"/>
</dbReference>
<keyword evidence="2" id="KW-1185">Reference proteome</keyword>
<evidence type="ECO:0000313" key="1">
    <source>
        <dbReference type="EMBL" id="SFK78895.1"/>
    </source>
</evidence>
<dbReference type="STRING" id="1884381.SAMN05518846_12011"/>
<dbReference type="PANTHER" id="PTHR39550:SF1">
    <property type="entry name" value="SLL0658 PROTEIN"/>
    <property type="match status" value="1"/>
</dbReference>
<protein>
    <submittedName>
        <fullName evidence="1">Predicted nucleic acid-binding protein, contains PIN domain</fullName>
    </submittedName>
</protein>
<accession>A0A1I4CD79</accession>
<dbReference type="EMBL" id="FORT01000020">
    <property type="protein sequence ID" value="SFK78895.1"/>
    <property type="molecule type" value="Genomic_DNA"/>
</dbReference>
<dbReference type="PANTHER" id="PTHR39550">
    <property type="entry name" value="SLL0658 PROTEIN"/>
    <property type="match status" value="1"/>
</dbReference>
<dbReference type="InterPro" id="IPR021799">
    <property type="entry name" value="PIN-like_prokaryotic"/>
</dbReference>
<dbReference type="Pfam" id="PF11848">
    <property type="entry name" value="DUF3368"/>
    <property type="match status" value="1"/>
</dbReference>
<dbReference type="AlphaFoldDB" id="A0A1I4CD79"/>
<reference evidence="2" key="1">
    <citation type="submission" date="2016-10" db="EMBL/GenBank/DDBJ databases">
        <authorList>
            <person name="Varghese N."/>
            <person name="Submissions S."/>
        </authorList>
    </citation>
    <scope>NUCLEOTIDE SEQUENCE [LARGE SCALE GENOMIC DNA]</scope>
    <source>
        <strain evidence="2">OK042</strain>
    </source>
</reference>